<feature type="domain" description="ABC transmembrane type-1" evidence="7">
    <location>
        <begin position="23"/>
        <end position="206"/>
    </location>
</feature>
<dbReference type="Pfam" id="PF00528">
    <property type="entry name" value="BPD_transp_1"/>
    <property type="match status" value="1"/>
</dbReference>
<evidence type="ECO:0000313" key="8">
    <source>
        <dbReference type="EMBL" id="TWH75031.1"/>
    </source>
</evidence>
<dbReference type="PROSITE" id="PS50928">
    <property type="entry name" value="ABC_TM1"/>
    <property type="match status" value="1"/>
</dbReference>
<feature type="transmembrane region" description="Helical" evidence="6">
    <location>
        <begin position="61"/>
        <end position="83"/>
    </location>
</feature>
<dbReference type="GO" id="GO:0055085">
    <property type="term" value="P:transmembrane transport"/>
    <property type="evidence" value="ECO:0007669"/>
    <property type="project" value="InterPro"/>
</dbReference>
<evidence type="ECO:0000313" key="9">
    <source>
        <dbReference type="Proteomes" id="UP000321490"/>
    </source>
</evidence>
<dbReference type="InterPro" id="IPR035906">
    <property type="entry name" value="MetI-like_sf"/>
</dbReference>
<dbReference type="EMBL" id="VLKF01000001">
    <property type="protein sequence ID" value="TWH75031.1"/>
    <property type="molecule type" value="Genomic_DNA"/>
</dbReference>
<reference evidence="8 9" key="1">
    <citation type="submission" date="2019-07" db="EMBL/GenBank/DDBJ databases">
        <title>R&amp;d 2014.</title>
        <authorList>
            <person name="Klenk H.-P."/>
        </authorList>
    </citation>
    <scope>NUCLEOTIDE SEQUENCE [LARGE SCALE GENOMIC DNA]</scope>
    <source>
        <strain evidence="8 9">DSM 45764</strain>
    </source>
</reference>
<keyword evidence="3 6" id="KW-0812">Transmembrane</keyword>
<proteinExistence type="inferred from homology"/>
<keyword evidence="5 6" id="KW-0472">Membrane</keyword>
<accession>A0A562IVI3</accession>
<protein>
    <submittedName>
        <fullName evidence="8">Osmoprotectant transport system permease protein</fullName>
    </submittedName>
</protein>
<dbReference type="RefSeq" id="WP_166521265.1">
    <property type="nucleotide sequence ID" value="NZ_VLKF01000001.1"/>
</dbReference>
<keyword evidence="4 6" id="KW-1133">Transmembrane helix</keyword>
<evidence type="ECO:0000256" key="2">
    <source>
        <dbReference type="ARBA" id="ARBA00022448"/>
    </source>
</evidence>
<keyword evidence="9" id="KW-1185">Reference proteome</keyword>
<name>A0A562IVI3_9ACTN</name>
<dbReference type="InterPro" id="IPR051204">
    <property type="entry name" value="ABC_transp_perm/SBD"/>
</dbReference>
<dbReference type="Proteomes" id="UP000321490">
    <property type="component" value="Unassembled WGS sequence"/>
</dbReference>
<gene>
    <name evidence="8" type="ORF">JD78_03581</name>
</gene>
<feature type="transmembrane region" description="Helical" evidence="6">
    <location>
        <begin position="89"/>
        <end position="116"/>
    </location>
</feature>
<evidence type="ECO:0000256" key="4">
    <source>
        <dbReference type="ARBA" id="ARBA00022989"/>
    </source>
</evidence>
<dbReference type="InterPro" id="IPR000515">
    <property type="entry name" value="MetI-like"/>
</dbReference>
<feature type="transmembrane region" description="Helical" evidence="6">
    <location>
        <begin position="185"/>
        <end position="209"/>
    </location>
</feature>
<dbReference type="SUPFAM" id="SSF161098">
    <property type="entry name" value="MetI-like"/>
    <property type="match status" value="1"/>
</dbReference>
<evidence type="ECO:0000256" key="1">
    <source>
        <dbReference type="ARBA" id="ARBA00004141"/>
    </source>
</evidence>
<comment type="caution">
    <text evidence="8">The sequence shown here is derived from an EMBL/GenBank/DDBJ whole genome shotgun (WGS) entry which is preliminary data.</text>
</comment>
<organism evidence="8 9">
    <name type="scientific">Modestobacter roseus</name>
    <dbReference type="NCBI Taxonomy" id="1181884"/>
    <lineage>
        <taxon>Bacteria</taxon>
        <taxon>Bacillati</taxon>
        <taxon>Actinomycetota</taxon>
        <taxon>Actinomycetes</taxon>
        <taxon>Geodermatophilales</taxon>
        <taxon>Geodermatophilaceae</taxon>
        <taxon>Modestobacter</taxon>
    </lineage>
</organism>
<dbReference type="PANTHER" id="PTHR30177:SF4">
    <property type="entry name" value="OSMOPROTECTANT IMPORT PERMEASE PROTEIN OSMW"/>
    <property type="match status" value="1"/>
</dbReference>
<comment type="similarity">
    <text evidence="6">Belongs to the binding-protein-dependent transport system permease family.</text>
</comment>
<feature type="transmembrane region" description="Helical" evidence="6">
    <location>
        <begin position="29"/>
        <end position="49"/>
    </location>
</feature>
<evidence type="ECO:0000259" key="7">
    <source>
        <dbReference type="PROSITE" id="PS50928"/>
    </source>
</evidence>
<dbReference type="Gene3D" id="1.10.3720.10">
    <property type="entry name" value="MetI-like"/>
    <property type="match status" value="1"/>
</dbReference>
<dbReference type="GO" id="GO:0031460">
    <property type="term" value="P:glycine betaine transport"/>
    <property type="evidence" value="ECO:0007669"/>
    <property type="project" value="TreeGrafter"/>
</dbReference>
<evidence type="ECO:0000256" key="6">
    <source>
        <dbReference type="RuleBase" id="RU363032"/>
    </source>
</evidence>
<comment type="subcellular location">
    <subcellularLocation>
        <location evidence="6">Cell membrane</location>
        <topology evidence="6">Multi-pass membrane protein</topology>
    </subcellularLocation>
    <subcellularLocation>
        <location evidence="1">Membrane</location>
        <topology evidence="1">Multi-pass membrane protein</topology>
    </subcellularLocation>
</comment>
<evidence type="ECO:0000256" key="5">
    <source>
        <dbReference type="ARBA" id="ARBA00023136"/>
    </source>
</evidence>
<keyword evidence="2 6" id="KW-0813">Transport</keyword>
<dbReference type="PANTHER" id="PTHR30177">
    <property type="entry name" value="GLYCINE BETAINE/L-PROLINE TRANSPORT SYSTEM PERMEASE PROTEIN PROW"/>
    <property type="match status" value="1"/>
</dbReference>
<dbReference type="AlphaFoldDB" id="A0A562IVI3"/>
<sequence>MWDFVLDAWDYVLDRRGQIAFQAFQHVSLVVQCVLLGSLIALALAVLVYRSPRATGAANGLSAIGLTIPAFALLGILLAPFGFGVTPAVIAVTFYAALPVLRNAVVGLAGVDAALIESARGMGMSRLATLARVEIPLAWPVILAGVRVSTQMVMGIAAIAAYVLGPGLGGFIFTGLARLGGANSLNAALTGTIAIVVLALVLDLLLLLLGRLTTPRGIRV</sequence>
<evidence type="ECO:0000256" key="3">
    <source>
        <dbReference type="ARBA" id="ARBA00022692"/>
    </source>
</evidence>
<dbReference type="CDD" id="cd06261">
    <property type="entry name" value="TM_PBP2"/>
    <property type="match status" value="1"/>
</dbReference>
<dbReference type="GO" id="GO:0005886">
    <property type="term" value="C:plasma membrane"/>
    <property type="evidence" value="ECO:0007669"/>
    <property type="project" value="UniProtKB-SubCell"/>
</dbReference>